<keyword evidence="3" id="KW-1185">Reference proteome</keyword>
<dbReference type="PANTHER" id="PTHR22192">
    <property type="entry name" value="SPERIOLIN"/>
    <property type="match status" value="1"/>
</dbReference>
<dbReference type="Pfam" id="PF15059">
    <property type="entry name" value="Speriolin_C"/>
    <property type="match status" value="1"/>
</dbReference>
<dbReference type="Proteomes" id="UP000770717">
    <property type="component" value="Unassembled WGS sequence"/>
</dbReference>
<comment type="caution">
    <text evidence="2">The sequence shown here is derived from an EMBL/GenBank/DDBJ whole genome shotgun (WGS) entry which is preliminary data.</text>
</comment>
<dbReference type="GO" id="GO:0005813">
    <property type="term" value="C:centrosome"/>
    <property type="evidence" value="ECO:0007669"/>
    <property type="project" value="TreeGrafter"/>
</dbReference>
<protein>
    <recommendedName>
        <fullName evidence="1">Speriolin C-terminal domain-containing protein</fullName>
    </recommendedName>
</protein>
<gene>
    <name evidence="2" type="ORF">GDO78_019589</name>
</gene>
<dbReference type="InterPro" id="IPR026715">
    <property type="entry name" value="SPATC1"/>
</dbReference>
<dbReference type="InterPro" id="IPR029384">
    <property type="entry name" value="Speriolin_C"/>
</dbReference>
<evidence type="ECO:0000313" key="3">
    <source>
        <dbReference type="Proteomes" id="UP000770717"/>
    </source>
</evidence>
<evidence type="ECO:0000313" key="2">
    <source>
        <dbReference type="EMBL" id="KAG9469822.1"/>
    </source>
</evidence>
<sequence>MAFELDRVILRTVFPEQRLYGFQVANIKDKIKQVATCSQTGKVNEELRFEMMNRYYHLMDQLKKFGYDRKVHPYFTEYLVNTYGIMKDKMAIEPEDLSMNDPQFLRKMITECMYTDKVKDILIILDCLVYLAKKDGSSIFIQ</sequence>
<evidence type="ECO:0000259" key="1">
    <source>
        <dbReference type="Pfam" id="PF15059"/>
    </source>
</evidence>
<dbReference type="PANTHER" id="PTHR22192:SF17">
    <property type="entry name" value="SPERIOLIN-LIKE PROTEIN"/>
    <property type="match status" value="1"/>
</dbReference>
<feature type="domain" description="Speriolin C-terminal" evidence="1">
    <location>
        <begin position="1"/>
        <end position="141"/>
    </location>
</feature>
<proteinExistence type="predicted"/>
<dbReference type="OrthoDB" id="6114770at2759"/>
<accession>A0A8J6JU27</accession>
<name>A0A8J6JU27_ELECQ</name>
<organism evidence="2 3">
    <name type="scientific">Eleutherodactylus coqui</name>
    <name type="common">Puerto Rican coqui</name>
    <dbReference type="NCBI Taxonomy" id="57060"/>
    <lineage>
        <taxon>Eukaryota</taxon>
        <taxon>Metazoa</taxon>
        <taxon>Chordata</taxon>
        <taxon>Craniata</taxon>
        <taxon>Vertebrata</taxon>
        <taxon>Euteleostomi</taxon>
        <taxon>Amphibia</taxon>
        <taxon>Batrachia</taxon>
        <taxon>Anura</taxon>
        <taxon>Neobatrachia</taxon>
        <taxon>Hyloidea</taxon>
        <taxon>Eleutherodactylidae</taxon>
        <taxon>Eleutherodactylinae</taxon>
        <taxon>Eleutherodactylus</taxon>
        <taxon>Eleutherodactylus</taxon>
    </lineage>
</organism>
<reference evidence="2" key="1">
    <citation type="thesis" date="2020" institute="ProQuest LLC" country="789 East Eisenhower Parkway, Ann Arbor, MI, USA">
        <title>Comparative Genomics and Chromosome Evolution.</title>
        <authorList>
            <person name="Mudd A.B."/>
        </authorList>
    </citation>
    <scope>NUCLEOTIDE SEQUENCE</scope>
    <source>
        <strain evidence="2">HN-11 Male</strain>
        <tissue evidence="2">Kidney and liver</tissue>
    </source>
</reference>
<dbReference type="EMBL" id="WNTK01000422">
    <property type="protein sequence ID" value="KAG9469822.1"/>
    <property type="molecule type" value="Genomic_DNA"/>
</dbReference>
<dbReference type="AlphaFoldDB" id="A0A8J6JU27"/>